<reference evidence="7 9" key="1">
    <citation type="submission" date="2017-08" db="EMBL/GenBank/DDBJ databases">
        <title>Draft Genome Sequence of the Marine Bacterium Oceanimonas baumannii ATCC 700832.</title>
        <authorList>
            <person name="Mcclelland W.D."/>
            <person name="Brennan M.A."/>
            <person name="Trachtenberg A.M."/>
            <person name="Maclea K.S."/>
        </authorList>
    </citation>
    <scope>NUCLEOTIDE SEQUENCE [LARGE SCALE GENOMIC DNA]</scope>
    <source>
        <strain evidence="7 9">ATCC 700832</strain>
    </source>
</reference>
<evidence type="ECO:0000256" key="2">
    <source>
        <dbReference type="ARBA" id="ARBA00022448"/>
    </source>
</evidence>
<evidence type="ECO:0000313" key="8">
    <source>
        <dbReference type="EMBL" id="TDW56988.1"/>
    </source>
</evidence>
<dbReference type="GO" id="GO:0016020">
    <property type="term" value="C:membrane"/>
    <property type="evidence" value="ECO:0007669"/>
    <property type="project" value="InterPro"/>
</dbReference>
<name>A0A235CM84_9GAMM</name>
<dbReference type="PANTHER" id="PTHR46743:SF2">
    <property type="entry name" value="TEICHOIC ACIDS EXPORT ATP-BINDING PROTEIN TAGH"/>
    <property type="match status" value="1"/>
</dbReference>
<dbReference type="PROSITE" id="PS50893">
    <property type="entry name" value="ABC_TRANSPORTER_2"/>
    <property type="match status" value="1"/>
</dbReference>
<organism evidence="7 9">
    <name type="scientific">Oceanimonas baumannii</name>
    <dbReference type="NCBI Taxonomy" id="129578"/>
    <lineage>
        <taxon>Bacteria</taxon>
        <taxon>Pseudomonadati</taxon>
        <taxon>Pseudomonadota</taxon>
        <taxon>Gammaproteobacteria</taxon>
        <taxon>Aeromonadales</taxon>
        <taxon>Aeromonadaceae</taxon>
        <taxon>Oceanimonas</taxon>
    </lineage>
</organism>
<dbReference type="InterPro" id="IPR003439">
    <property type="entry name" value="ABC_transporter-like_ATP-bd"/>
</dbReference>
<dbReference type="InterPro" id="IPR050683">
    <property type="entry name" value="Bact_Polysacc_Export_ATP-bd"/>
</dbReference>
<dbReference type="RefSeq" id="WP_094276862.1">
    <property type="nucleotide sequence ID" value="NZ_JBLWZI010000001.1"/>
</dbReference>
<feature type="domain" description="ABC transporter" evidence="6">
    <location>
        <begin position="4"/>
        <end position="243"/>
    </location>
</feature>
<evidence type="ECO:0000313" key="10">
    <source>
        <dbReference type="Proteomes" id="UP000295058"/>
    </source>
</evidence>
<dbReference type="InterPro" id="IPR003593">
    <property type="entry name" value="AAA+_ATPase"/>
</dbReference>
<dbReference type="SMART" id="SM00382">
    <property type="entry name" value="AAA"/>
    <property type="match status" value="1"/>
</dbReference>
<dbReference type="CDD" id="cd03220">
    <property type="entry name" value="ABC_KpsT_Wzt"/>
    <property type="match status" value="1"/>
</dbReference>
<dbReference type="Proteomes" id="UP000295058">
    <property type="component" value="Unassembled WGS sequence"/>
</dbReference>
<dbReference type="Gene3D" id="3.40.50.300">
    <property type="entry name" value="P-loop containing nucleotide triphosphate hydrolases"/>
    <property type="match status" value="1"/>
</dbReference>
<evidence type="ECO:0000313" key="7">
    <source>
        <dbReference type="EMBL" id="OYD25672.1"/>
    </source>
</evidence>
<dbReference type="EMBL" id="NQJF01000002">
    <property type="protein sequence ID" value="OYD25672.1"/>
    <property type="molecule type" value="Genomic_DNA"/>
</dbReference>
<dbReference type="PANTHER" id="PTHR46743">
    <property type="entry name" value="TEICHOIC ACIDS EXPORT ATP-BINDING PROTEIN TAGH"/>
    <property type="match status" value="1"/>
</dbReference>
<dbReference type="Gene3D" id="2.70.50.60">
    <property type="entry name" value="abc- transporter (atp binding component) like domain"/>
    <property type="match status" value="1"/>
</dbReference>
<dbReference type="OrthoDB" id="9778870at2"/>
<dbReference type="InterPro" id="IPR027417">
    <property type="entry name" value="P-loop_NTPase"/>
</dbReference>
<evidence type="ECO:0000256" key="1">
    <source>
        <dbReference type="ARBA" id="ARBA00005417"/>
    </source>
</evidence>
<comment type="similarity">
    <text evidence="1">Belongs to the ABC transporter superfamily.</text>
</comment>
<dbReference type="Proteomes" id="UP000243640">
    <property type="component" value="Unassembled WGS sequence"/>
</dbReference>
<dbReference type="AlphaFoldDB" id="A0A235CM84"/>
<keyword evidence="10" id="KW-1185">Reference proteome</keyword>
<evidence type="ECO:0000256" key="3">
    <source>
        <dbReference type="ARBA" id="ARBA00022741"/>
    </source>
</evidence>
<feature type="region of interest" description="Disordered" evidence="5">
    <location>
        <begin position="255"/>
        <end position="275"/>
    </location>
</feature>
<evidence type="ECO:0000256" key="5">
    <source>
        <dbReference type="SAM" id="MobiDB-lite"/>
    </source>
</evidence>
<dbReference type="Pfam" id="PF00005">
    <property type="entry name" value="ABC_tran"/>
    <property type="match status" value="1"/>
</dbReference>
<dbReference type="Pfam" id="PF14524">
    <property type="entry name" value="Wzt_C"/>
    <property type="match status" value="1"/>
</dbReference>
<accession>A0A235CM84</accession>
<dbReference type="InterPro" id="IPR029439">
    <property type="entry name" value="Wzt_C"/>
</dbReference>
<evidence type="ECO:0000256" key="4">
    <source>
        <dbReference type="ARBA" id="ARBA00022840"/>
    </source>
</evidence>
<dbReference type="CDD" id="cd10147">
    <property type="entry name" value="Wzt_C-like"/>
    <property type="match status" value="1"/>
</dbReference>
<dbReference type="EMBL" id="SODO01000012">
    <property type="protein sequence ID" value="TDW56988.1"/>
    <property type="molecule type" value="Genomic_DNA"/>
</dbReference>
<gene>
    <name evidence="7" type="ORF">B6S09_02160</name>
    <name evidence="8" type="ORF">LY04_02793</name>
</gene>
<dbReference type="GO" id="GO:0140359">
    <property type="term" value="F:ABC-type transporter activity"/>
    <property type="evidence" value="ECO:0007669"/>
    <property type="project" value="InterPro"/>
</dbReference>
<reference evidence="8 10" key="2">
    <citation type="submission" date="2019-03" db="EMBL/GenBank/DDBJ databases">
        <title>Genomic Encyclopedia of Archaeal and Bacterial Type Strains, Phase II (KMG-II): from individual species to whole genera.</title>
        <authorList>
            <person name="Goeker M."/>
        </authorList>
    </citation>
    <scope>NUCLEOTIDE SEQUENCE [LARGE SCALE GENOMIC DNA]</scope>
    <source>
        <strain evidence="8 10">DSM 15594</strain>
    </source>
</reference>
<dbReference type="InterPro" id="IPR015860">
    <property type="entry name" value="ABC_transpr_TagH-like"/>
</dbReference>
<comment type="caution">
    <text evidence="7">The sequence shown here is derived from an EMBL/GenBank/DDBJ whole genome shotgun (WGS) entry which is preliminary data.</text>
</comment>
<keyword evidence="3" id="KW-0547">Nucleotide-binding</keyword>
<evidence type="ECO:0000259" key="6">
    <source>
        <dbReference type="PROSITE" id="PS50893"/>
    </source>
</evidence>
<protein>
    <submittedName>
        <fullName evidence="7">ABC transporter ATP-binding protein</fullName>
    </submittedName>
    <submittedName>
        <fullName evidence="8">Lipopolysaccharide transport system ATP-binding protein</fullName>
    </submittedName>
</protein>
<dbReference type="GO" id="GO:0016887">
    <property type="term" value="F:ATP hydrolysis activity"/>
    <property type="evidence" value="ECO:0007669"/>
    <property type="project" value="InterPro"/>
</dbReference>
<evidence type="ECO:0000313" key="9">
    <source>
        <dbReference type="Proteomes" id="UP000243640"/>
    </source>
</evidence>
<dbReference type="GO" id="GO:0005524">
    <property type="term" value="F:ATP binding"/>
    <property type="evidence" value="ECO:0007669"/>
    <property type="project" value="UniProtKB-KW"/>
</dbReference>
<keyword evidence="2" id="KW-0813">Transport</keyword>
<keyword evidence="4 7" id="KW-0067">ATP-binding</keyword>
<proteinExistence type="inferred from homology"/>
<dbReference type="SUPFAM" id="SSF52540">
    <property type="entry name" value="P-loop containing nucleoside triphosphate hydrolases"/>
    <property type="match status" value="1"/>
</dbReference>
<sequence>MAVIKVDQVSKSFVTTQSPWALIKKHLLNIDKVPLFQALKNISFHAEAGETIGIVGHNGSGKSTLLQIICGVMQPDSGEVQVNGRVAALLELGSGFNPEFTGRENVYFNATLLGLSTREVDKAFNHIVEFSGIGEFLDQPVKSYSSGMMLRLAFSVIIHSNPDILIVDEALAVGDEAFQRKCYAKLKQLQASGATLLFVSHSAGQVVELCDRAVLLDHGEILMVGKPKQVVHSYHKLLHMESEQKKRFRAHLKNEGAPESYQPDEAENKESSVNNTGSSIERLNHLLQPETTVWFSSNGALLSNPHIENMQGEIVNLLESGQRYRYCYHAAFDEEAFEVGFGMMIKSVSGLAISGSTTIRDHVNRIPYVAAGSQFKVSFEFDCLLRNGTYFLNCGCSKLVEGERISLHRGVDVAMFQVVGESASVTGMIDLGAKFSVQS</sequence>